<feature type="domain" description="CRISPR type III-associated protein" evidence="9">
    <location>
        <begin position="11"/>
        <end position="191"/>
    </location>
</feature>
<keyword evidence="4" id="KW-0255">Endonuclease</keyword>
<evidence type="ECO:0000256" key="8">
    <source>
        <dbReference type="ARBA" id="ARBA00033183"/>
    </source>
</evidence>
<evidence type="ECO:0000313" key="11">
    <source>
        <dbReference type="Proteomes" id="UP000823927"/>
    </source>
</evidence>
<dbReference type="GO" id="GO:0003723">
    <property type="term" value="F:RNA binding"/>
    <property type="evidence" value="ECO:0007669"/>
    <property type="project" value="UniProtKB-KW"/>
</dbReference>
<reference evidence="10" key="2">
    <citation type="journal article" date="2021" name="PeerJ">
        <title>Extensive microbial diversity within the chicken gut microbiome revealed by metagenomics and culture.</title>
        <authorList>
            <person name="Gilroy R."/>
            <person name="Ravi A."/>
            <person name="Getino M."/>
            <person name="Pursley I."/>
            <person name="Horton D.L."/>
            <person name="Alikhan N.F."/>
            <person name="Baker D."/>
            <person name="Gharbi K."/>
            <person name="Hall N."/>
            <person name="Watson M."/>
            <person name="Adriaenssens E.M."/>
            <person name="Foster-Nyarko E."/>
            <person name="Jarju S."/>
            <person name="Secka A."/>
            <person name="Antonio M."/>
            <person name="Oren A."/>
            <person name="Chaudhuri R.R."/>
            <person name="La Ragione R."/>
            <person name="Hildebrand F."/>
            <person name="Pallen M.J."/>
        </authorList>
    </citation>
    <scope>NUCLEOTIDE SEQUENCE</scope>
    <source>
        <strain evidence="10">CHK178-757</strain>
    </source>
</reference>
<dbReference type="GO" id="GO:0051607">
    <property type="term" value="P:defense response to virus"/>
    <property type="evidence" value="ECO:0007669"/>
    <property type="project" value="UniProtKB-KW"/>
</dbReference>
<dbReference type="Proteomes" id="UP000823927">
    <property type="component" value="Unassembled WGS sequence"/>
</dbReference>
<gene>
    <name evidence="10" type="primary">csm3</name>
    <name evidence="10" type="ORF">IAB46_09570</name>
</gene>
<name>A0A9D1F5D4_9FIRM</name>
<keyword evidence="6" id="KW-0694">RNA-binding</keyword>
<evidence type="ECO:0000256" key="2">
    <source>
        <dbReference type="ARBA" id="ARBA00022150"/>
    </source>
</evidence>
<dbReference type="Pfam" id="PF03787">
    <property type="entry name" value="RAMPs"/>
    <property type="match status" value="1"/>
</dbReference>
<dbReference type="EMBL" id="DVIT01000032">
    <property type="protein sequence ID" value="HIS47779.1"/>
    <property type="molecule type" value="Genomic_DNA"/>
</dbReference>
<comment type="caution">
    <text evidence="10">The sequence shown here is derived from an EMBL/GenBank/DDBJ whole genome shotgun (WGS) entry which is preliminary data.</text>
</comment>
<dbReference type="InterPro" id="IPR052216">
    <property type="entry name" value="CRISPR_Csm3_endoribonuclease"/>
</dbReference>
<evidence type="ECO:0000256" key="7">
    <source>
        <dbReference type="ARBA" id="ARBA00023118"/>
    </source>
</evidence>
<dbReference type="GO" id="GO:0004519">
    <property type="term" value="F:endonuclease activity"/>
    <property type="evidence" value="ECO:0007669"/>
    <property type="project" value="UniProtKB-KW"/>
</dbReference>
<evidence type="ECO:0000256" key="4">
    <source>
        <dbReference type="ARBA" id="ARBA00022759"/>
    </source>
</evidence>
<evidence type="ECO:0000256" key="1">
    <source>
        <dbReference type="ARBA" id="ARBA00006342"/>
    </source>
</evidence>
<reference evidence="10" key="1">
    <citation type="submission" date="2020-10" db="EMBL/GenBank/DDBJ databases">
        <authorList>
            <person name="Gilroy R."/>
        </authorList>
    </citation>
    <scope>NUCLEOTIDE SEQUENCE</scope>
    <source>
        <strain evidence="10">CHK178-757</strain>
    </source>
</reference>
<protein>
    <recommendedName>
        <fullName evidence="2">CRISPR system Cms endoribonuclease Csm3</fullName>
    </recommendedName>
    <alternativeName>
        <fullName evidence="8">CRISPR type III A-associated RAMP protein Csm3</fullName>
    </alternativeName>
</protein>
<dbReference type="NCBIfam" id="TIGR02582">
    <property type="entry name" value="cas7_TM1809"/>
    <property type="match status" value="1"/>
</dbReference>
<keyword evidence="5" id="KW-0378">Hydrolase</keyword>
<sequence>MFAKVQIRGDITVKTGLHIGGSNAFAAIGAVDAPVVKDARSNLPMIPGSSLKGKLRSLLAKEYNKTLVQNPNEDDERLLRLFGCSKLRESRTGRLLIFDMILANEGELREAGLRSMTEVKFENTINRATAEANPRQIERVIRGSVFELDMTYEMTNEQEFLEDMETLGRGMRLLQYDYLGGNGSRGYGKIEFSNIDLELAVGDVDNELIEQGCQILNQEIQSSGRR</sequence>
<keyword evidence="3" id="KW-0540">Nuclease</keyword>
<comment type="similarity">
    <text evidence="1">Belongs to the CRISPR-associated Csm3 family.</text>
</comment>
<dbReference type="PANTHER" id="PTHR35579">
    <property type="entry name" value="CRISPR SYSTEM CMS ENDORIBONUCLEASE CSM3"/>
    <property type="match status" value="1"/>
</dbReference>
<keyword evidence="7" id="KW-0051">Antiviral defense</keyword>
<evidence type="ECO:0000256" key="5">
    <source>
        <dbReference type="ARBA" id="ARBA00022801"/>
    </source>
</evidence>
<accession>A0A9D1F5D4</accession>
<evidence type="ECO:0000259" key="9">
    <source>
        <dbReference type="Pfam" id="PF03787"/>
    </source>
</evidence>
<evidence type="ECO:0000313" key="10">
    <source>
        <dbReference type="EMBL" id="HIS47779.1"/>
    </source>
</evidence>
<dbReference type="GO" id="GO:0016787">
    <property type="term" value="F:hydrolase activity"/>
    <property type="evidence" value="ECO:0007669"/>
    <property type="project" value="UniProtKB-KW"/>
</dbReference>
<evidence type="ECO:0000256" key="6">
    <source>
        <dbReference type="ARBA" id="ARBA00022884"/>
    </source>
</evidence>
<dbReference type="InterPro" id="IPR005537">
    <property type="entry name" value="RAMP_III_fam"/>
</dbReference>
<proteinExistence type="inferred from homology"/>
<organism evidence="10 11">
    <name type="scientific">Candidatus Scybalocola faecigallinarum</name>
    <dbReference type="NCBI Taxonomy" id="2840941"/>
    <lineage>
        <taxon>Bacteria</taxon>
        <taxon>Bacillati</taxon>
        <taxon>Bacillota</taxon>
        <taxon>Clostridia</taxon>
        <taxon>Lachnospirales</taxon>
        <taxon>Lachnospiraceae</taxon>
        <taxon>Lachnospiraceae incertae sedis</taxon>
        <taxon>Candidatus Scybalocola (ex Gilroy et al. 2021)</taxon>
    </lineage>
</organism>
<dbReference type="PANTHER" id="PTHR35579:SF3">
    <property type="entry name" value="CRISPR SYSTEM CMS ENDORIBONUCLEASE CSM3"/>
    <property type="match status" value="1"/>
</dbReference>
<evidence type="ECO:0000256" key="3">
    <source>
        <dbReference type="ARBA" id="ARBA00022722"/>
    </source>
</evidence>
<dbReference type="InterPro" id="IPR013412">
    <property type="entry name" value="CRISPR-assoc_RAMP_Csm3"/>
</dbReference>
<dbReference type="AlphaFoldDB" id="A0A9D1F5D4"/>